<keyword evidence="1" id="KW-1015">Disulfide bond</keyword>
<keyword evidence="3" id="KW-0732">Signal</keyword>
<comment type="similarity">
    <text evidence="2">Belongs to the peptidase S1 family. CLIP subfamily.</text>
</comment>
<evidence type="ECO:0000256" key="1">
    <source>
        <dbReference type="ARBA" id="ARBA00023157"/>
    </source>
</evidence>
<evidence type="ECO:0000259" key="4">
    <source>
        <dbReference type="PROSITE" id="PS50240"/>
    </source>
</evidence>
<feature type="chain" id="PRO_5031261256" description="Peptidase S1 domain-containing protein" evidence="3">
    <location>
        <begin position="18"/>
        <end position="259"/>
    </location>
</feature>
<dbReference type="InterPro" id="IPR051487">
    <property type="entry name" value="Ser/Thr_Proteases_Immune/Dev"/>
</dbReference>
<protein>
    <recommendedName>
        <fullName evidence="4">Peptidase S1 domain-containing protein</fullName>
    </recommendedName>
</protein>
<dbReference type="Gene3D" id="2.40.10.10">
    <property type="entry name" value="Trypsin-like serine proteases"/>
    <property type="match status" value="1"/>
</dbReference>
<dbReference type="Pfam" id="PF00089">
    <property type="entry name" value="Trypsin"/>
    <property type="match status" value="1"/>
</dbReference>
<feature type="domain" description="Peptidase S1" evidence="4">
    <location>
        <begin position="26"/>
        <end position="259"/>
    </location>
</feature>
<dbReference type="SMART" id="SM00020">
    <property type="entry name" value="Tryp_SPc"/>
    <property type="match status" value="1"/>
</dbReference>
<evidence type="ECO:0000313" key="5">
    <source>
        <dbReference type="EMBL" id="CAD7085504.1"/>
    </source>
</evidence>
<reference evidence="5 6" key="1">
    <citation type="submission" date="2020-11" db="EMBL/GenBank/DDBJ databases">
        <authorList>
            <person name="Wallbank WR R."/>
            <person name="Pardo Diaz C."/>
            <person name="Kozak K."/>
            <person name="Martin S."/>
            <person name="Jiggins C."/>
            <person name="Moest M."/>
            <person name="Warren A I."/>
            <person name="Generalovic N T."/>
            <person name="Byers J.R.P. K."/>
            <person name="Montejo-Kovacevich G."/>
            <person name="Yen C E."/>
        </authorList>
    </citation>
    <scope>NUCLEOTIDE SEQUENCE [LARGE SCALE GENOMIC DNA]</scope>
</reference>
<dbReference type="InParanoid" id="A0A7R8YUQ0"/>
<dbReference type="GO" id="GO:0004252">
    <property type="term" value="F:serine-type endopeptidase activity"/>
    <property type="evidence" value="ECO:0007669"/>
    <property type="project" value="InterPro"/>
</dbReference>
<evidence type="ECO:0000313" key="6">
    <source>
        <dbReference type="Proteomes" id="UP000594454"/>
    </source>
</evidence>
<dbReference type="Proteomes" id="UP000594454">
    <property type="component" value="Chromosome 3"/>
</dbReference>
<evidence type="ECO:0000256" key="2">
    <source>
        <dbReference type="ARBA" id="ARBA00024195"/>
    </source>
</evidence>
<feature type="signal peptide" evidence="3">
    <location>
        <begin position="1"/>
        <end position="17"/>
    </location>
</feature>
<dbReference type="PANTHER" id="PTHR24256">
    <property type="entry name" value="TRYPTASE-RELATED"/>
    <property type="match status" value="1"/>
</dbReference>
<dbReference type="OrthoDB" id="5565075at2759"/>
<dbReference type="InterPro" id="IPR009003">
    <property type="entry name" value="Peptidase_S1_PA"/>
</dbReference>
<accession>A0A7R8YUQ0</accession>
<organism evidence="5 6">
    <name type="scientific">Hermetia illucens</name>
    <name type="common">Black soldier fly</name>
    <dbReference type="NCBI Taxonomy" id="343691"/>
    <lineage>
        <taxon>Eukaryota</taxon>
        <taxon>Metazoa</taxon>
        <taxon>Ecdysozoa</taxon>
        <taxon>Arthropoda</taxon>
        <taxon>Hexapoda</taxon>
        <taxon>Insecta</taxon>
        <taxon>Pterygota</taxon>
        <taxon>Neoptera</taxon>
        <taxon>Endopterygota</taxon>
        <taxon>Diptera</taxon>
        <taxon>Brachycera</taxon>
        <taxon>Stratiomyomorpha</taxon>
        <taxon>Stratiomyidae</taxon>
        <taxon>Hermetiinae</taxon>
        <taxon>Hermetia</taxon>
    </lineage>
</organism>
<dbReference type="PROSITE" id="PS50240">
    <property type="entry name" value="TRYPSIN_DOM"/>
    <property type="match status" value="1"/>
</dbReference>
<evidence type="ECO:0000256" key="3">
    <source>
        <dbReference type="SAM" id="SignalP"/>
    </source>
</evidence>
<dbReference type="InterPro" id="IPR043504">
    <property type="entry name" value="Peptidase_S1_PA_chymotrypsin"/>
</dbReference>
<sequence>MRFLLCFVFARALYVACDKVQIISYSIPGEIAKAEQFPYQVGFEYPGNNETRFSGALVSPSHILTVADHIVRNKTLNVYLGAHRFHNFSETGRVNRVVDTDKDVVIFPEYDAERALDNLAIVILQEAVKFSPTIQPVSLPMVRFNSEESYDNEVVWVSGWGEKPPLNKKRKTLHYLNVTVHPYQDCHVNNPIESVQLCLDTSSGRFICSGDAGAPIVLDRGDSRILVGLANRPQRCISEEPQIALRISSYLDWITDNLL</sequence>
<dbReference type="EMBL" id="LR899011">
    <property type="protein sequence ID" value="CAD7085504.1"/>
    <property type="molecule type" value="Genomic_DNA"/>
</dbReference>
<proteinExistence type="inferred from homology"/>
<dbReference type="GO" id="GO:0006508">
    <property type="term" value="P:proteolysis"/>
    <property type="evidence" value="ECO:0007669"/>
    <property type="project" value="InterPro"/>
</dbReference>
<dbReference type="AlphaFoldDB" id="A0A7R8YUQ0"/>
<name>A0A7R8YUQ0_HERIL</name>
<dbReference type="InterPro" id="IPR001254">
    <property type="entry name" value="Trypsin_dom"/>
</dbReference>
<keyword evidence="6" id="KW-1185">Reference proteome</keyword>
<dbReference type="SUPFAM" id="SSF50494">
    <property type="entry name" value="Trypsin-like serine proteases"/>
    <property type="match status" value="1"/>
</dbReference>
<gene>
    <name evidence="5" type="ORF">HERILL_LOCUS8343</name>
</gene>